<evidence type="ECO:0000313" key="3">
    <source>
        <dbReference type="Proteomes" id="UP000636709"/>
    </source>
</evidence>
<keyword evidence="3" id="KW-1185">Reference proteome</keyword>
<dbReference type="PANTHER" id="PTHR45707">
    <property type="entry name" value="C2 CALCIUM/LIPID-BINDING PLANT PHOSPHORIBOSYLTRANSFERASE FAMILY PROTEIN"/>
    <property type="match status" value="1"/>
</dbReference>
<reference evidence="2" key="1">
    <citation type="submission" date="2020-07" db="EMBL/GenBank/DDBJ databases">
        <title>Genome sequence and genetic diversity analysis of an under-domesticated orphan crop, white fonio (Digitaria exilis).</title>
        <authorList>
            <person name="Bennetzen J.L."/>
            <person name="Chen S."/>
            <person name="Ma X."/>
            <person name="Wang X."/>
            <person name="Yssel A.E.J."/>
            <person name="Chaluvadi S.R."/>
            <person name="Johnson M."/>
            <person name="Gangashetty P."/>
            <person name="Hamidou F."/>
            <person name="Sanogo M.D."/>
            <person name="Zwaenepoel A."/>
            <person name="Wallace J."/>
            <person name="Van De Peer Y."/>
            <person name="Van Deynze A."/>
        </authorList>
    </citation>
    <scope>NUCLEOTIDE SEQUENCE</scope>
    <source>
        <tissue evidence="2">Leaves</tissue>
    </source>
</reference>
<dbReference type="OrthoDB" id="685733at2759"/>
<evidence type="ECO:0008006" key="4">
    <source>
        <dbReference type="Google" id="ProtNLM"/>
    </source>
</evidence>
<dbReference type="Proteomes" id="UP000636709">
    <property type="component" value="Unassembled WGS sequence"/>
</dbReference>
<proteinExistence type="predicted"/>
<feature type="binding site" evidence="1">
    <location>
        <position position="66"/>
    </location>
    <ligand>
        <name>ATP</name>
        <dbReference type="ChEBI" id="CHEBI:30616"/>
    </ligand>
</feature>
<dbReference type="PANTHER" id="PTHR45707:SF43">
    <property type="entry name" value="PROTEIN KINASE DOMAIN-CONTAINING PROTEIN"/>
    <property type="match status" value="1"/>
</dbReference>
<sequence length="79" mass="8637">MGDQTGEVEDLERILSDTSAEPIKISFAAIKYVTKNFAIVIGEGGFGKVYLVRFGGLQNGMIAVKKLFATTDFSDKQFL</sequence>
<protein>
    <recommendedName>
        <fullName evidence="4">Protein kinase domain-containing protein</fullName>
    </recommendedName>
</protein>
<accession>A0A835EHX8</accession>
<dbReference type="PROSITE" id="PS00107">
    <property type="entry name" value="PROTEIN_KINASE_ATP"/>
    <property type="match status" value="1"/>
</dbReference>
<dbReference type="Gene3D" id="3.30.200.20">
    <property type="entry name" value="Phosphorylase Kinase, domain 1"/>
    <property type="match status" value="1"/>
</dbReference>
<comment type="caution">
    <text evidence="2">The sequence shown here is derived from an EMBL/GenBank/DDBJ whole genome shotgun (WGS) entry which is preliminary data.</text>
</comment>
<keyword evidence="1" id="KW-0067">ATP-binding</keyword>
<dbReference type="InterPro" id="IPR017441">
    <property type="entry name" value="Protein_kinase_ATP_BS"/>
</dbReference>
<dbReference type="EMBL" id="JACEFO010001953">
    <property type="protein sequence ID" value="KAF8691990.1"/>
    <property type="molecule type" value="Genomic_DNA"/>
</dbReference>
<organism evidence="2 3">
    <name type="scientific">Digitaria exilis</name>
    <dbReference type="NCBI Taxonomy" id="1010633"/>
    <lineage>
        <taxon>Eukaryota</taxon>
        <taxon>Viridiplantae</taxon>
        <taxon>Streptophyta</taxon>
        <taxon>Embryophyta</taxon>
        <taxon>Tracheophyta</taxon>
        <taxon>Spermatophyta</taxon>
        <taxon>Magnoliopsida</taxon>
        <taxon>Liliopsida</taxon>
        <taxon>Poales</taxon>
        <taxon>Poaceae</taxon>
        <taxon>PACMAD clade</taxon>
        <taxon>Panicoideae</taxon>
        <taxon>Panicodae</taxon>
        <taxon>Paniceae</taxon>
        <taxon>Anthephorinae</taxon>
        <taxon>Digitaria</taxon>
    </lineage>
</organism>
<dbReference type="InterPro" id="IPR011009">
    <property type="entry name" value="Kinase-like_dom_sf"/>
</dbReference>
<name>A0A835EHX8_9POAL</name>
<evidence type="ECO:0000313" key="2">
    <source>
        <dbReference type="EMBL" id="KAF8691990.1"/>
    </source>
</evidence>
<dbReference type="AlphaFoldDB" id="A0A835EHX8"/>
<evidence type="ECO:0000256" key="1">
    <source>
        <dbReference type="PROSITE-ProRule" id="PRU10141"/>
    </source>
</evidence>
<keyword evidence="1" id="KW-0547">Nucleotide-binding</keyword>
<gene>
    <name evidence="2" type="ORF">HU200_039935</name>
</gene>
<dbReference type="GO" id="GO:0005524">
    <property type="term" value="F:ATP binding"/>
    <property type="evidence" value="ECO:0007669"/>
    <property type="project" value="UniProtKB-UniRule"/>
</dbReference>
<dbReference type="SUPFAM" id="SSF56112">
    <property type="entry name" value="Protein kinase-like (PK-like)"/>
    <property type="match status" value="1"/>
</dbReference>